<evidence type="ECO:0000313" key="2">
    <source>
        <dbReference type="EMBL" id="KKK76209.1"/>
    </source>
</evidence>
<dbReference type="AlphaFoldDB" id="A0A0F9ACH8"/>
<sequence>MGREVRRVPKDWQHPKDKDGHDQPMFDESFREAAEHWLRECILWSKGKHPDQQKGIKDIPKYYWQWDGEPPDEDYYRPEWPEEERTHIQMYETCSEGTPISPVMETPEELAKWLTDNNASAFGGITATYEQWLATIKRGSYISAIYSPEKGLQSGVEFGV</sequence>
<evidence type="ECO:0000256" key="1">
    <source>
        <dbReference type="SAM" id="MobiDB-lite"/>
    </source>
</evidence>
<feature type="region of interest" description="Disordered" evidence="1">
    <location>
        <begin position="1"/>
        <end position="28"/>
    </location>
</feature>
<name>A0A0F9ACH8_9ZZZZ</name>
<accession>A0A0F9ACH8</accession>
<reference evidence="2" key="1">
    <citation type="journal article" date="2015" name="Nature">
        <title>Complex archaea that bridge the gap between prokaryotes and eukaryotes.</title>
        <authorList>
            <person name="Spang A."/>
            <person name="Saw J.H."/>
            <person name="Jorgensen S.L."/>
            <person name="Zaremba-Niedzwiedzka K."/>
            <person name="Martijn J."/>
            <person name="Lind A.E."/>
            <person name="van Eijk R."/>
            <person name="Schleper C."/>
            <person name="Guy L."/>
            <person name="Ettema T.J."/>
        </authorList>
    </citation>
    <scope>NUCLEOTIDE SEQUENCE</scope>
</reference>
<comment type="caution">
    <text evidence="2">The sequence shown here is derived from an EMBL/GenBank/DDBJ whole genome shotgun (WGS) entry which is preliminary data.</text>
</comment>
<proteinExistence type="predicted"/>
<dbReference type="EMBL" id="LAZR01055510">
    <property type="protein sequence ID" value="KKK76209.1"/>
    <property type="molecule type" value="Genomic_DNA"/>
</dbReference>
<protein>
    <submittedName>
        <fullName evidence="2">Uncharacterized protein</fullName>
    </submittedName>
</protein>
<organism evidence="2">
    <name type="scientific">marine sediment metagenome</name>
    <dbReference type="NCBI Taxonomy" id="412755"/>
    <lineage>
        <taxon>unclassified sequences</taxon>
        <taxon>metagenomes</taxon>
        <taxon>ecological metagenomes</taxon>
    </lineage>
</organism>
<gene>
    <name evidence="2" type="ORF">LCGC14_2865960</name>
</gene>